<sequence length="600" mass="67540">MNNSHSSQTKPRCAERTLCYYECVDCILSSRKAADEFWKGVVASRMSPLKAPNLFPPLHVESEELSQVHAEYDAMRAELLKIAHWRNALTPTCRLLPELLVVIFRFCQINEPLQPNYATSCISWIKVTHVCRIWRAVALAHPELWVRVNMGMSSTGVAEMIHRSKKVELCFDDQGAVPMPWPEFVEQALFRTRSIDWHPTSSNEILQVLTLPMPRMESLCIDYSWGHGGQPPSTPPRLDAPRLRHLHLRHCGRHVAWTSSSCLHNLVSLELTTAWWNDNNKSLPPTFTEVLYALKKMLLLECLVLERCLPHSPPNHSHPIIELPNLSRCTLTDNWLDVVNVLTPLRTQCDVELTLYVYMDSNTLPGRSDYTPLINCLHTYFNGQAQSHLLELDLLDMGKSSYLRVLASPQRELDDNRRAGAQIDFIWSTPEDDVLDHPGRASFVRLLAQSLPIAHVTIIGVELAVEADVWCYILRRAVCLEEIRASGRAGISLCQVLADIDVSPGILGGVTPHSHCGEKLKKLTIFSVQFLAAPDVAENKEKDAAECLRVWTARRKECGHPIASLELIQCIGVEEHLEGWKASLADGLTVFNSTDGDGTQ</sequence>
<gene>
    <name evidence="1" type="ORF">FA95DRAFT_1035806</name>
</gene>
<protein>
    <submittedName>
        <fullName evidence="1">Uncharacterized protein</fullName>
    </submittedName>
</protein>
<proteinExistence type="predicted"/>
<reference evidence="1" key="1">
    <citation type="submission" date="2021-02" db="EMBL/GenBank/DDBJ databases">
        <authorList>
            <consortium name="DOE Joint Genome Institute"/>
            <person name="Ahrendt S."/>
            <person name="Looney B.P."/>
            <person name="Miyauchi S."/>
            <person name="Morin E."/>
            <person name="Drula E."/>
            <person name="Courty P.E."/>
            <person name="Chicoki N."/>
            <person name="Fauchery L."/>
            <person name="Kohler A."/>
            <person name="Kuo A."/>
            <person name="Labutti K."/>
            <person name="Pangilinan J."/>
            <person name="Lipzen A."/>
            <person name="Riley R."/>
            <person name="Andreopoulos W."/>
            <person name="He G."/>
            <person name="Johnson J."/>
            <person name="Barry K.W."/>
            <person name="Grigoriev I.V."/>
            <person name="Nagy L."/>
            <person name="Hibbett D."/>
            <person name="Henrissat B."/>
            <person name="Matheny P.B."/>
            <person name="Labbe J."/>
            <person name="Martin F."/>
        </authorList>
    </citation>
    <scope>NUCLEOTIDE SEQUENCE</scope>
    <source>
        <strain evidence="1">FP105234-sp</strain>
    </source>
</reference>
<accession>A0ACB8R5P8</accession>
<keyword evidence="2" id="KW-1185">Reference proteome</keyword>
<dbReference type="Proteomes" id="UP000814033">
    <property type="component" value="Unassembled WGS sequence"/>
</dbReference>
<reference evidence="1" key="2">
    <citation type="journal article" date="2022" name="New Phytol.">
        <title>Evolutionary transition to the ectomycorrhizal habit in the genomes of a hyperdiverse lineage of mushroom-forming fungi.</title>
        <authorList>
            <person name="Looney B."/>
            <person name="Miyauchi S."/>
            <person name="Morin E."/>
            <person name="Drula E."/>
            <person name="Courty P.E."/>
            <person name="Kohler A."/>
            <person name="Kuo A."/>
            <person name="LaButti K."/>
            <person name="Pangilinan J."/>
            <person name="Lipzen A."/>
            <person name="Riley R."/>
            <person name="Andreopoulos W."/>
            <person name="He G."/>
            <person name="Johnson J."/>
            <person name="Nolan M."/>
            <person name="Tritt A."/>
            <person name="Barry K.W."/>
            <person name="Grigoriev I.V."/>
            <person name="Nagy L.G."/>
            <person name="Hibbett D."/>
            <person name="Henrissat B."/>
            <person name="Matheny P.B."/>
            <person name="Labbe J."/>
            <person name="Martin F.M."/>
        </authorList>
    </citation>
    <scope>NUCLEOTIDE SEQUENCE</scope>
    <source>
        <strain evidence="1">FP105234-sp</strain>
    </source>
</reference>
<comment type="caution">
    <text evidence="1">The sequence shown here is derived from an EMBL/GenBank/DDBJ whole genome shotgun (WGS) entry which is preliminary data.</text>
</comment>
<dbReference type="EMBL" id="MU276321">
    <property type="protein sequence ID" value="KAI0039318.1"/>
    <property type="molecule type" value="Genomic_DNA"/>
</dbReference>
<evidence type="ECO:0000313" key="1">
    <source>
        <dbReference type="EMBL" id="KAI0039318.1"/>
    </source>
</evidence>
<evidence type="ECO:0000313" key="2">
    <source>
        <dbReference type="Proteomes" id="UP000814033"/>
    </source>
</evidence>
<name>A0ACB8R5P8_9AGAM</name>
<organism evidence="1 2">
    <name type="scientific">Auriscalpium vulgare</name>
    <dbReference type="NCBI Taxonomy" id="40419"/>
    <lineage>
        <taxon>Eukaryota</taxon>
        <taxon>Fungi</taxon>
        <taxon>Dikarya</taxon>
        <taxon>Basidiomycota</taxon>
        <taxon>Agaricomycotina</taxon>
        <taxon>Agaricomycetes</taxon>
        <taxon>Russulales</taxon>
        <taxon>Auriscalpiaceae</taxon>
        <taxon>Auriscalpium</taxon>
    </lineage>
</organism>